<dbReference type="Pfam" id="PF13466">
    <property type="entry name" value="STAS_2"/>
    <property type="match status" value="1"/>
</dbReference>
<dbReference type="EMBL" id="JANKJG010000005">
    <property type="protein sequence ID" value="MCR8826604.1"/>
    <property type="molecule type" value="Genomic_DNA"/>
</dbReference>
<dbReference type="RefSeq" id="WP_258294315.1">
    <property type="nucleotide sequence ID" value="NZ_JANKJG010000005.1"/>
</dbReference>
<accession>A0ABT1Z0F1</accession>
<comment type="caution">
    <text evidence="2">The sequence shown here is derived from an EMBL/GenBank/DDBJ whole genome shotgun (WGS) entry which is preliminary data.</text>
</comment>
<evidence type="ECO:0000259" key="1">
    <source>
        <dbReference type="PROSITE" id="PS50801"/>
    </source>
</evidence>
<protein>
    <submittedName>
        <fullName evidence="2">STAS domain-containing protein</fullName>
    </submittedName>
</protein>
<gene>
    <name evidence="2" type="ORF">NTA49_08645</name>
</gene>
<proteinExistence type="predicted"/>
<dbReference type="InterPro" id="IPR036513">
    <property type="entry name" value="STAS_dom_sf"/>
</dbReference>
<organism evidence="2 3">
    <name type="scientific">Pseudosulfitobacter koreensis</name>
    <dbReference type="NCBI Taxonomy" id="2968472"/>
    <lineage>
        <taxon>Bacteria</taxon>
        <taxon>Pseudomonadati</taxon>
        <taxon>Pseudomonadota</taxon>
        <taxon>Alphaproteobacteria</taxon>
        <taxon>Rhodobacterales</taxon>
        <taxon>Roseobacteraceae</taxon>
        <taxon>Pseudosulfitobacter</taxon>
    </lineage>
</organism>
<dbReference type="PROSITE" id="PS50801">
    <property type="entry name" value="STAS"/>
    <property type="match status" value="1"/>
</dbReference>
<sequence>MAEPILLPPRLDLSSVPAVLAELKARPEDEPLVLDAAGVIHFGALGLQVVVSAAKSAGDRFQLLNVSEKALEQLHFMGMTPEKISGGAA</sequence>
<evidence type="ECO:0000313" key="2">
    <source>
        <dbReference type="EMBL" id="MCR8826604.1"/>
    </source>
</evidence>
<name>A0ABT1Z0F1_9RHOB</name>
<dbReference type="InterPro" id="IPR058548">
    <property type="entry name" value="MlaB-like_STAS"/>
</dbReference>
<dbReference type="InterPro" id="IPR002645">
    <property type="entry name" value="STAS_dom"/>
</dbReference>
<evidence type="ECO:0000313" key="3">
    <source>
        <dbReference type="Proteomes" id="UP001165396"/>
    </source>
</evidence>
<dbReference type="Gene3D" id="3.30.750.24">
    <property type="entry name" value="STAS domain"/>
    <property type="match status" value="1"/>
</dbReference>
<dbReference type="SUPFAM" id="SSF52091">
    <property type="entry name" value="SpoIIaa-like"/>
    <property type="match status" value="1"/>
</dbReference>
<feature type="domain" description="STAS" evidence="1">
    <location>
        <begin position="1"/>
        <end position="89"/>
    </location>
</feature>
<reference evidence="2" key="1">
    <citation type="submission" date="2022-07" db="EMBL/GenBank/DDBJ databases">
        <title>Pseudosulfitobacter sp. strain AP-MA-4, whole genome sequence.</title>
        <authorList>
            <person name="Jiang Y."/>
        </authorList>
    </citation>
    <scope>NUCLEOTIDE SEQUENCE</scope>
    <source>
        <strain evidence="2">AP-MA-4</strain>
    </source>
</reference>
<dbReference type="Proteomes" id="UP001165396">
    <property type="component" value="Unassembled WGS sequence"/>
</dbReference>
<keyword evidence="3" id="KW-1185">Reference proteome</keyword>